<reference evidence="1" key="2">
    <citation type="submission" date="2012-04" db="EMBL/GenBank/DDBJ databases">
        <authorList>
            <person name="Xu Y.-P."/>
            <person name="Wang W.-B."/>
            <person name="Zhang C.-X."/>
        </authorList>
    </citation>
    <scope>NUCLEOTIDE SEQUENCE</scope>
    <source>
        <strain evidence="1">Cubic</strain>
    </source>
</reference>
<dbReference type="Pfam" id="PF17601">
    <property type="entry name" value="DUF5497"/>
    <property type="match status" value="1"/>
</dbReference>
<organism evidence="1">
    <name type="scientific">Bombyx mori nuclear polyhedrosis virus</name>
    <name type="common">BmNPV</name>
    <dbReference type="NCBI Taxonomy" id="271108"/>
    <lineage>
        <taxon>Viruses</taxon>
        <taxon>Viruses incertae sedis</taxon>
        <taxon>Naldaviricetes</taxon>
        <taxon>Lefavirales</taxon>
        <taxon>Baculoviridae</taxon>
        <taxon>Alphabaculovirus</taxon>
        <taxon>Alphabaculovirus bomori</taxon>
    </lineage>
</organism>
<reference evidence="1" key="3">
    <citation type="journal article" date="2013" name="Genomics">
        <title>Genomic diversity of Bombyx mori nucleopolyhedrovirus strains.</title>
        <authorList>
            <person name="Xu Y.P."/>
            <person name="Cheng R.L."/>
            <person name="Xi Y."/>
            <person name="Zhang C.X."/>
        </authorList>
    </citation>
    <scope>NUCLEOTIDE SEQUENCE</scope>
    <source>
        <strain evidence="1">Cubic</strain>
    </source>
</reference>
<accession>I6VBQ1</accession>
<protein>
    <submittedName>
        <fullName evidence="1">ETS</fullName>
    </submittedName>
</protein>
<dbReference type="InterPro" id="IPR020312">
    <property type="entry name" value="DUF5497"/>
</dbReference>
<dbReference type="EMBL" id="JQ991009">
    <property type="protein sequence ID" value="AFN08966.1"/>
    <property type="molecule type" value="Genomic_DNA"/>
</dbReference>
<organismHost>
    <name type="scientific">Bombyx mori</name>
    <name type="common">Silk moth</name>
    <dbReference type="NCBI Taxonomy" id="7091"/>
</organismHost>
<evidence type="ECO:0000313" key="1">
    <source>
        <dbReference type="EMBL" id="AFN08966.1"/>
    </source>
</evidence>
<sequence>MQQLFNIHIKSARMIERTVTRWHLLSDNVLLKIGEVAQRLNYYLQEYANLEMQIEEEIKYMEIDDGEEIDTVKTFLRNSMSTAEQRDLYALALKLNSLINNI</sequence>
<reference evidence="1" key="1">
    <citation type="journal article" date="2012" name="J. Virol.">
        <title>Genome sequence of a Bombyx mori nucleopolyhedrovirus strain with cubic occlusion bodies.</title>
        <authorList>
            <person name="Cheng R.L."/>
            <person name="Xu Y.P."/>
            <person name="Zhang C.X."/>
        </authorList>
    </citation>
    <scope>NUCLEOTIDE SEQUENCE</scope>
    <source>
        <strain evidence="1">Cubic</strain>
    </source>
</reference>
<name>I6VBQ1_NPVBM</name>
<gene>
    <name evidence="1" type="ORF">Bmnpvcubicgp039</name>
</gene>
<proteinExistence type="predicted"/>